<dbReference type="Proteomes" id="UP001066276">
    <property type="component" value="Chromosome 12"/>
</dbReference>
<comment type="caution">
    <text evidence="2">The sequence shown here is derived from an EMBL/GenBank/DDBJ whole genome shotgun (WGS) entry which is preliminary data.</text>
</comment>
<organism evidence="2 3">
    <name type="scientific">Pleurodeles waltl</name>
    <name type="common">Iberian ribbed newt</name>
    <dbReference type="NCBI Taxonomy" id="8319"/>
    <lineage>
        <taxon>Eukaryota</taxon>
        <taxon>Metazoa</taxon>
        <taxon>Chordata</taxon>
        <taxon>Craniata</taxon>
        <taxon>Vertebrata</taxon>
        <taxon>Euteleostomi</taxon>
        <taxon>Amphibia</taxon>
        <taxon>Batrachia</taxon>
        <taxon>Caudata</taxon>
        <taxon>Salamandroidea</taxon>
        <taxon>Salamandridae</taxon>
        <taxon>Pleurodelinae</taxon>
        <taxon>Pleurodeles</taxon>
    </lineage>
</organism>
<evidence type="ECO:0000313" key="3">
    <source>
        <dbReference type="Proteomes" id="UP001066276"/>
    </source>
</evidence>
<reference evidence="2" key="1">
    <citation type="journal article" date="2022" name="bioRxiv">
        <title>Sequencing and chromosome-scale assembly of the giantPleurodeles waltlgenome.</title>
        <authorList>
            <person name="Brown T."/>
            <person name="Elewa A."/>
            <person name="Iarovenko S."/>
            <person name="Subramanian E."/>
            <person name="Araus A.J."/>
            <person name="Petzold A."/>
            <person name="Susuki M."/>
            <person name="Suzuki K.-i.T."/>
            <person name="Hayashi T."/>
            <person name="Toyoda A."/>
            <person name="Oliveira C."/>
            <person name="Osipova E."/>
            <person name="Leigh N.D."/>
            <person name="Simon A."/>
            <person name="Yun M.H."/>
        </authorList>
    </citation>
    <scope>NUCLEOTIDE SEQUENCE</scope>
    <source>
        <strain evidence="2">20211129_DDA</strain>
        <tissue evidence="2">Liver</tissue>
    </source>
</reference>
<feature type="region of interest" description="Disordered" evidence="1">
    <location>
        <begin position="1"/>
        <end position="108"/>
    </location>
</feature>
<dbReference type="AlphaFoldDB" id="A0AAV7L1X9"/>
<keyword evidence="3" id="KW-1185">Reference proteome</keyword>
<feature type="compositionally biased region" description="Basic and acidic residues" evidence="1">
    <location>
        <begin position="52"/>
        <end position="65"/>
    </location>
</feature>
<gene>
    <name evidence="2" type="ORF">NDU88_002678</name>
</gene>
<name>A0AAV7L1X9_PLEWA</name>
<accession>A0AAV7L1X9</accession>
<proteinExistence type="predicted"/>
<sequence>MGVVARRGPVGVEQTRTPSWKWGVVPTKNRGSIKEPPGPHKTEDGMGVCGGRQDRAHRAQTEDLWQRPPPLFSTVLRGTTGAPLGNRTAASQAGRAPEEEEDHPRLGMLNGPLWEHGVARADLWCSAHTWGLKCAC</sequence>
<evidence type="ECO:0000313" key="2">
    <source>
        <dbReference type="EMBL" id="KAJ1082513.1"/>
    </source>
</evidence>
<protein>
    <submittedName>
        <fullName evidence="2">Uncharacterized protein</fullName>
    </submittedName>
</protein>
<evidence type="ECO:0000256" key="1">
    <source>
        <dbReference type="SAM" id="MobiDB-lite"/>
    </source>
</evidence>
<dbReference type="EMBL" id="JANPWB010000016">
    <property type="protein sequence ID" value="KAJ1082513.1"/>
    <property type="molecule type" value="Genomic_DNA"/>
</dbReference>